<evidence type="ECO:0000256" key="5">
    <source>
        <dbReference type="ARBA" id="ARBA00022989"/>
    </source>
</evidence>
<evidence type="ECO:0000256" key="7">
    <source>
        <dbReference type="SAM" id="Phobius"/>
    </source>
</evidence>
<reference evidence="11" key="1">
    <citation type="journal article" date="2019" name="Int. J. Syst. Evol. Microbiol.">
        <title>The Global Catalogue of Microorganisms (GCM) 10K type strain sequencing project: providing services to taxonomists for standard genome sequencing and annotation.</title>
        <authorList>
            <consortium name="The Broad Institute Genomics Platform"/>
            <consortium name="The Broad Institute Genome Sequencing Center for Infectious Disease"/>
            <person name="Wu L."/>
            <person name="Ma J."/>
        </authorList>
    </citation>
    <scope>NUCLEOTIDE SEQUENCE [LARGE SCALE GENOMIC DNA]</scope>
    <source>
        <strain evidence="11">KCTC 23916</strain>
    </source>
</reference>
<evidence type="ECO:0000256" key="2">
    <source>
        <dbReference type="ARBA" id="ARBA00008017"/>
    </source>
</evidence>
<dbReference type="PANTHER" id="PTHR30347">
    <property type="entry name" value="POTASSIUM CHANNEL RELATED"/>
    <property type="match status" value="1"/>
</dbReference>
<organism evidence="10 11">
    <name type="scientific">Undibacterium macrobrachii</name>
    <dbReference type="NCBI Taxonomy" id="1119058"/>
    <lineage>
        <taxon>Bacteria</taxon>
        <taxon>Pseudomonadati</taxon>
        <taxon>Pseudomonadota</taxon>
        <taxon>Betaproteobacteria</taxon>
        <taxon>Burkholderiales</taxon>
        <taxon>Oxalobacteraceae</taxon>
        <taxon>Undibacterium</taxon>
    </lineage>
</organism>
<evidence type="ECO:0000256" key="6">
    <source>
        <dbReference type="ARBA" id="ARBA00023136"/>
    </source>
</evidence>
<feature type="transmembrane region" description="Helical" evidence="7">
    <location>
        <begin position="183"/>
        <end position="208"/>
    </location>
</feature>
<dbReference type="Gene3D" id="1.10.287.1260">
    <property type="match status" value="1"/>
</dbReference>
<dbReference type="EMBL" id="BMYT01000001">
    <property type="protein sequence ID" value="GGX04920.1"/>
    <property type="molecule type" value="Genomic_DNA"/>
</dbReference>
<keyword evidence="11" id="KW-1185">Reference proteome</keyword>
<evidence type="ECO:0000313" key="10">
    <source>
        <dbReference type="EMBL" id="GGX04920.1"/>
    </source>
</evidence>
<dbReference type="Proteomes" id="UP000620127">
    <property type="component" value="Unassembled WGS sequence"/>
</dbReference>
<comment type="caution">
    <text evidence="10">The sequence shown here is derived from an EMBL/GenBank/DDBJ whole genome shotgun (WGS) entry which is preliminary data.</text>
</comment>
<comment type="similarity">
    <text evidence="2">Belongs to the MscS (TC 1.A.23) family.</text>
</comment>
<dbReference type="InterPro" id="IPR006685">
    <property type="entry name" value="MscS_channel_2nd"/>
</dbReference>
<dbReference type="PANTHER" id="PTHR30347:SF1">
    <property type="entry name" value="MECHANOSENSITIVE CHANNEL MSCK"/>
    <property type="match status" value="1"/>
</dbReference>
<evidence type="ECO:0000259" key="8">
    <source>
        <dbReference type="Pfam" id="PF00924"/>
    </source>
</evidence>
<dbReference type="Gene3D" id="2.30.30.60">
    <property type="match status" value="1"/>
</dbReference>
<evidence type="ECO:0000256" key="3">
    <source>
        <dbReference type="ARBA" id="ARBA00022475"/>
    </source>
</evidence>
<feature type="transmembrane region" description="Helical" evidence="7">
    <location>
        <begin position="80"/>
        <end position="97"/>
    </location>
</feature>
<dbReference type="Pfam" id="PF21082">
    <property type="entry name" value="MS_channel_3rd"/>
    <property type="match status" value="1"/>
</dbReference>
<feature type="transmembrane region" description="Helical" evidence="7">
    <location>
        <begin position="34"/>
        <end position="52"/>
    </location>
</feature>
<dbReference type="SUPFAM" id="SSF82861">
    <property type="entry name" value="Mechanosensitive channel protein MscS (YggB), transmembrane region"/>
    <property type="match status" value="1"/>
</dbReference>
<keyword evidence="5 7" id="KW-1133">Transmembrane helix</keyword>
<dbReference type="InterPro" id="IPR011066">
    <property type="entry name" value="MscS_channel_C_sf"/>
</dbReference>
<dbReference type="Gene3D" id="3.30.70.100">
    <property type="match status" value="1"/>
</dbReference>
<proteinExistence type="inferred from homology"/>
<feature type="transmembrane region" description="Helical" evidence="7">
    <location>
        <begin position="229"/>
        <end position="248"/>
    </location>
</feature>
<feature type="transmembrane region" description="Helical" evidence="7">
    <location>
        <begin position="139"/>
        <end position="163"/>
    </location>
</feature>
<dbReference type="InterPro" id="IPR010920">
    <property type="entry name" value="LSM_dom_sf"/>
</dbReference>
<gene>
    <name evidence="10" type="ORF">GCM10011282_09060</name>
</gene>
<evidence type="ECO:0000259" key="9">
    <source>
        <dbReference type="Pfam" id="PF21082"/>
    </source>
</evidence>
<keyword evidence="4 7" id="KW-0812">Transmembrane</keyword>
<name>A0ABQ2X8X8_9BURK</name>
<accession>A0ABQ2X8X8</accession>
<feature type="domain" description="Mechanosensitive ion channel MscS C-terminal" evidence="9">
    <location>
        <begin position="345"/>
        <end position="428"/>
    </location>
</feature>
<feature type="transmembrane region" description="Helical" evidence="7">
    <location>
        <begin position="109"/>
        <end position="127"/>
    </location>
</feature>
<evidence type="ECO:0000256" key="1">
    <source>
        <dbReference type="ARBA" id="ARBA00004651"/>
    </source>
</evidence>
<dbReference type="InterPro" id="IPR023408">
    <property type="entry name" value="MscS_beta-dom_sf"/>
</dbReference>
<dbReference type="InterPro" id="IPR052702">
    <property type="entry name" value="MscS-like_channel"/>
</dbReference>
<dbReference type="SUPFAM" id="SSF82689">
    <property type="entry name" value="Mechanosensitive channel protein MscS (YggB), C-terminal domain"/>
    <property type="match status" value="1"/>
</dbReference>
<dbReference type="SUPFAM" id="SSF50182">
    <property type="entry name" value="Sm-like ribonucleoproteins"/>
    <property type="match status" value="1"/>
</dbReference>
<dbReference type="InterPro" id="IPR049278">
    <property type="entry name" value="MS_channel_C"/>
</dbReference>
<evidence type="ECO:0000313" key="11">
    <source>
        <dbReference type="Proteomes" id="UP000620127"/>
    </source>
</evidence>
<dbReference type="InterPro" id="IPR011014">
    <property type="entry name" value="MscS_channel_TM-2"/>
</dbReference>
<keyword evidence="3" id="KW-1003">Cell membrane</keyword>
<comment type="subcellular location">
    <subcellularLocation>
        <location evidence="1">Cell membrane</location>
        <topology evidence="1">Multi-pass membrane protein</topology>
    </subcellularLocation>
</comment>
<feature type="domain" description="Mechanosensitive ion channel MscS" evidence="8">
    <location>
        <begin position="271"/>
        <end position="336"/>
    </location>
</feature>
<sequence length="444" mass="48771">MVKDLIAVSSLSMMETHSLSRLIAEISADLGNPGLLIQLLALMSCFLLAWLLSRSIQRYFATVDQSSGVLKIGVESFSRVLWPLLALVFLFFAKLILGKFQHTGLLKLFFPILSSFALIRFSFYVFRRAFVRDGTVGNALLLFEKVFATLVWLALVLHFTGMWESIFQALEEIILPIGKSKVSLLAVLQGIASVALTVVLALWISALLEARLLLIPNMHSSLRVVLSRLGRAIFILLAILISLSLVGIDLTVLSVFGGALGVGLGLGLQRITSSYVSGFIILFDRSLSIGDLVTVDKFSGSVTQINTRYTVLKGSDGVESIIPNEMFVSNPVQNLSLTDRSVVLVTDFTVAYDTDLDSLFPALVELVSQVPRVSANNPPSAYLLRFGADGFELRVSFWIEDPESGRTNVISDVNRAILVLIRERGIELPFPQREITVFQAQAKA</sequence>
<evidence type="ECO:0000256" key="4">
    <source>
        <dbReference type="ARBA" id="ARBA00022692"/>
    </source>
</evidence>
<dbReference type="Pfam" id="PF00924">
    <property type="entry name" value="MS_channel_2nd"/>
    <property type="match status" value="1"/>
</dbReference>
<protein>
    <submittedName>
        <fullName evidence="10">Mechanosensitive ion channel protein</fullName>
    </submittedName>
</protein>
<keyword evidence="6 7" id="KW-0472">Membrane</keyword>